<feature type="compositionally biased region" description="Basic and acidic residues" evidence="15">
    <location>
        <begin position="1041"/>
        <end position="1050"/>
    </location>
</feature>
<feature type="domain" description="Fibronectin type-III" evidence="18">
    <location>
        <begin position="860"/>
        <end position="959"/>
    </location>
</feature>
<gene>
    <name evidence="19" type="ORF">CBOVIS_LOCUS10800</name>
</gene>
<dbReference type="FunFam" id="2.60.40.10:FF:000158">
    <property type="entry name" value="Sidekick cell adhesion molecule 2"/>
    <property type="match status" value="1"/>
</dbReference>
<keyword evidence="9" id="KW-0325">Glycoprotein</keyword>
<comment type="function">
    <text evidence="11">Cell adhesion protein.</text>
</comment>
<feature type="transmembrane region" description="Helical" evidence="16">
    <location>
        <begin position="2016"/>
        <end position="2041"/>
    </location>
</feature>
<dbReference type="SUPFAM" id="SSF49265">
    <property type="entry name" value="Fibronectin type III"/>
    <property type="match status" value="7"/>
</dbReference>
<dbReference type="Gene3D" id="2.60.40.10">
    <property type="entry name" value="Immunoglobulins"/>
    <property type="match status" value="18"/>
</dbReference>
<dbReference type="GO" id="GO:0016020">
    <property type="term" value="C:membrane"/>
    <property type="evidence" value="ECO:0007669"/>
    <property type="project" value="UniProtKB-SubCell"/>
</dbReference>
<feature type="domain" description="Fibronectin type-III" evidence="18">
    <location>
        <begin position="1781"/>
        <end position="1874"/>
    </location>
</feature>
<dbReference type="PROSITE" id="PS50853">
    <property type="entry name" value="FN3"/>
    <property type="match status" value="12"/>
</dbReference>
<dbReference type="InterPro" id="IPR013783">
    <property type="entry name" value="Ig-like_fold"/>
</dbReference>
<evidence type="ECO:0000259" key="17">
    <source>
        <dbReference type="PROSITE" id="PS50835"/>
    </source>
</evidence>
<protein>
    <recommendedName>
        <fullName evidence="13">Protein sidekick homolog</fullName>
    </recommendedName>
    <alternativeName>
        <fullName evidence="14">Neuronal IgCAM protein 4</fullName>
    </alternativeName>
</protein>
<feature type="compositionally biased region" description="Acidic residues" evidence="15">
    <location>
        <begin position="2219"/>
        <end position="2231"/>
    </location>
</feature>
<proteinExistence type="inferred from homology"/>
<feature type="domain" description="Fibronectin type-III" evidence="18">
    <location>
        <begin position="1161"/>
        <end position="1256"/>
    </location>
</feature>
<evidence type="ECO:0000256" key="3">
    <source>
        <dbReference type="ARBA" id="ARBA00022729"/>
    </source>
</evidence>
<dbReference type="CDD" id="cd00063">
    <property type="entry name" value="FN3"/>
    <property type="match status" value="13"/>
</dbReference>
<evidence type="ECO:0000256" key="7">
    <source>
        <dbReference type="ARBA" id="ARBA00023136"/>
    </source>
</evidence>
<dbReference type="GO" id="GO:0007156">
    <property type="term" value="P:homophilic cell adhesion via plasma membrane adhesion molecules"/>
    <property type="evidence" value="ECO:0007669"/>
    <property type="project" value="TreeGrafter"/>
</dbReference>
<keyword evidence="6 16" id="KW-1133">Transmembrane helix</keyword>
<name>A0A8S1F859_9PELO</name>
<feature type="domain" description="Fibronectin type-III" evidence="18">
    <location>
        <begin position="1261"/>
        <end position="1359"/>
    </location>
</feature>
<evidence type="ECO:0000256" key="2">
    <source>
        <dbReference type="ARBA" id="ARBA00022692"/>
    </source>
</evidence>
<dbReference type="FunFam" id="2.60.40.10:FF:002285">
    <property type="entry name" value="Protein sidekick homolog"/>
    <property type="match status" value="1"/>
</dbReference>
<keyword evidence="5" id="KW-0130">Cell adhesion</keyword>
<feature type="compositionally biased region" description="Basic and acidic residues" evidence="15">
    <location>
        <begin position="2264"/>
        <end position="2277"/>
    </location>
</feature>
<dbReference type="SMART" id="SM00408">
    <property type="entry name" value="IGc2"/>
    <property type="match status" value="4"/>
</dbReference>
<reference evidence="19 20" key="1">
    <citation type="submission" date="2020-04" db="EMBL/GenBank/DDBJ databases">
        <authorList>
            <person name="Laetsch R D."/>
            <person name="Stevens L."/>
            <person name="Kumar S."/>
            <person name="Blaxter L. M."/>
        </authorList>
    </citation>
    <scope>NUCLEOTIDE SEQUENCE [LARGE SCALE GENOMIC DNA]</scope>
</reference>
<evidence type="ECO:0000313" key="20">
    <source>
        <dbReference type="Proteomes" id="UP000494206"/>
    </source>
</evidence>
<dbReference type="Pfam" id="PF13895">
    <property type="entry name" value="Ig_2"/>
    <property type="match status" value="1"/>
</dbReference>
<organism evidence="19 20">
    <name type="scientific">Caenorhabditis bovis</name>
    <dbReference type="NCBI Taxonomy" id="2654633"/>
    <lineage>
        <taxon>Eukaryota</taxon>
        <taxon>Metazoa</taxon>
        <taxon>Ecdysozoa</taxon>
        <taxon>Nematoda</taxon>
        <taxon>Chromadorea</taxon>
        <taxon>Rhabditida</taxon>
        <taxon>Rhabditina</taxon>
        <taxon>Rhabditomorpha</taxon>
        <taxon>Rhabditoidea</taxon>
        <taxon>Rhabditidae</taxon>
        <taxon>Peloderinae</taxon>
        <taxon>Caenorhabditis</taxon>
    </lineage>
</organism>
<keyword evidence="20" id="KW-1185">Reference proteome</keyword>
<feature type="domain" description="Ig-like" evidence="17">
    <location>
        <begin position="456"/>
        <end position="544"/>
    </location>
</feature>
<feature type="domain" description="Ig-like" evidence="17">
    <location>
        <begin position="44"/>
        <end position="121"/>
    </location>
</feature>
<evidence type="ECO:0000259" key="18">
    <source>
        <dbReference type="PROSITE" id="PS50853"/>
    </source>
</evidence>
<feature type="region of interest" description="Disordered" evidence="15">
    <location>
        <begin position="1862"/>
        <end position="1885"/>
    </location>
</feature>
<dbReference type="InterPro" id="IPR003598">
    <property type="entry name" value="Ig_sub2"/>
</dbReference>
<evidence type="ECO:0000256" key="13">
    <source>
        <dbReference type="ARBA" id="ARBA00073606"/>
    </source>
</evidence>
<dbReference type="FunFam" id="2.60.40.10:FF:002281">
    <property type="entry name" value="Protein sidekick homolog"/>
    <property type="match status" value="1"/>
</dbReference>
<evidence type="ECO:0000256" key="1">
    <source>
        <dbReference type="ARBA" id="ARBA00004479"/>
    </source>
</evidence>
<feature type="compositionally biased region" description="Polar residues" evidence="15">
    <location>
        <begin position="2090"/>
        <end position="2099"/>
    </location>
</feature>
<dbReference type="InterPro" id="IPR003961">
    <property type="entry name" value="FN3_dom"/>
</dbReference>
<keyword evidence="4" id="KW-0677">Repeat</keyword>
<dbReference type="GO" id="GO:0007416">
    <property type="term" value="P:synapse assembly"/>
    <property type="evidence" value="ECO:0007669"/>
    <property type="project" value="TreeGrafter"/>
</dbReference>
<keyword evidence="8" id="KW-1015">Disulfide bond</keyword>
<dbReference type="PANTHER" id="PTHR13817:SF166">
    <property type="entry name" value="NEURONAL IGCAM-RELATED"/>
    <property type="match status" value="1"/>
</dbReference>
<feature type="domain" description="Fibronectin type-III" evidence="18">
    <location>
        <begin position="1681"/>
        <end position="1778"/>
    </location>
</feature>
<dbReference type="OrthoDB" id="8923679at2759"/>
<evidence type="ECO:0000256" key="14">
    <source>
        <dbReference type="ARBA" id="ARBA00078652"/>
    </source>
</evidence>
<dbReference type="SMART" id="SM00060">
    <property type="entry name" value="FN3"/>
    <property type="match status" value="13"/>
</dbReference>
<comment type="caution">
    <text evidence="19">The sequence shown here is derived from an EMBL/GenBank/DDBJ whole genome shotgun (WGS) entry which is preliminary data.</text>
</comment>
<feature type="compositionally biased region" description="Low complexity" evidence="15">
    <location>
        <begin position="2288"/>
        <end position="2305"/>
    </location>
</feature>
<evidence type="ECO:0000313" key="19">
    <source>
        <dbReference type="EMBL" id="CAB3409107.1"/>
    </source>
</evidence>
<dbReference type="InterPro" id="IPR050964">
    <property type="entry name" value="Striated_Muscle_Regulatory"/>
</dbReference>
<keyword evidence="2 16" id="KW-0812">Transmembrane</keyword>
<evidence type="ECO:0000256" key="10">
    <source>
        <dbReference type="ARBA" id="ARBA00023319"/>
    </source>
</evidence>
<feature type="region of interest" description="Disordered" evidence="15">
    <location>
        <begin position="737"/>
        <end position="761"/>
    </location>
</feature>
<evidence type="ECO:0000256" key="15">
    <source>
        <dbReference type="SAM" id="MobiDB-lite"/>
    </source>
</evidence>
<dbReference type="FunFam" id="2.60.40.10:FF:001132">
    <property type="entry name" value="Sidekick, isoform B"/>
    <property type="match status" value="1"/>
</dbReference>
<feature type="compositionally biased region" description="Polar residues" evidence="15">
    <location>
        <begin position="2201"/>
        <end position="2215"/>
    </location>
</feature>
<dbReference type="Pfam" id="PF07679">
    <property type="entry name" value="I-set"/>
    <property type="match status" value="2"/>
</dbReference>
<dbReference type="CDD" id="cd00096">
    <property type="entry name" value="Ig"/>
    <property type="match status" value="2"/>
</dbReference>
<evidence type="ECO:0000256" key="6">
    <source>
        <dbReference type="ARBA" id="ARBA00022989"/>
    </source>
</evidence>
<keyword evidence="3" id="KW-0732">Signal</keyword>
<sequence length="2322" mass="257276">MINRRIFTTASRRRKRIAPFRLFQFILFLSIGVFVDAQLVLGKPPVFTSAASAGIRSVNEGETIIVKCDESPLAESFEWRVDDANGVLVSASRSIELTAARGNDAKQYRCVARNSVATAISSPTIIRSKYLDDFDGSDESIQYEISTGIGRHFVLRRPKLIASEGLDVNYSWFKDDSQQVTSNGTHFVTSEGDLVVTDVRKSDFGEYKLIANSDDLSEIVSKAYIVTDNGMSPPLQNSLSIIYWPSDRTIVESKMPKDVHFDCSTSFGSGDDVRINWFLDEVPISGSEIGVKMTLNNRRLTISNPSGFSKGEHKLECKADASMGRTFDKKATYFTFIEHPVLKDLPSEVRRPIRGSVSLKCGLKRNKGQNNASIKWFKNGVPFATNRGRLVINSIEQEDYGLYQCEGINEAGADIKSVWLAEGNDDASIAFSEDPIKSGEDELPIPQRPRSSEEFPAMLIKSPKDATVASGTARVTLECVASGNPQPRLMWYFNGHEIHTGNSKYDVTSDGLIINDVRKSDEGEYTCEIAGMNSAESKSTAVLNVTGDNLIEYGPTDQKSLIGTNVEFSCEVAKEYARRAVVDWFLNDELLSKNGNSGLRISRNRKGSLIIRHVGPDNTGEYRCVVRVDGREESASAMLQIIEKPAMPERVRAELHNETMPAKVRVLWSEGFDGNEPIIKHAIEMRTLGPTGLWSDWQSVIDNIPKEEGKPCCFADIEDIRPSSTAEFRVIASNKHGPGKASLSSNSVTMPQQPPSAAPRNVAASARSSHSVIVQWQQPKEEQATGDVLGYVVRYRLAGYSSLPWNERNLTTKDARNAVIDNLITWREYEVQVAAYNKRGLGVFSESIEVTTSEGVPTQAPKNVKVKILNSTAVSVDFTAPDQQRIPGVNLGYKVQFWDGEPEKGKLYKEVLLDPDRRQLSTVVTDLEKFGHYNLTVLCFTTPGDGPKSNPVAVITDEDTPDGVDSLSIAEVMYNGAVITWNPPLHENGVITKYTIRHWAASSPDVKTKHEVDGKTLNFTIEGLQPSTRYGVDVMASTKKGDGPVEETKFESGVPPELPGRPSSLSIGDITATTVQLHFTPGFDGHTAIRQWIVEARIVDSSVFTHIFNISAPKARSITVTGLRPYTEYQLRLIAENVKGRGAPSEPSRSFETLQTNPATPSQRLFAEPVSATSIGVSWTPLLATQWNGQPKGYLIVYRENGEEDWKEIRTPALRASEYTITELRPYTDYEVNVFSENAFGRSVPTDAVTARTYESVPSGAPRSLKATVDGPKAVIVKWEPVAELSTNGEVIGYKIRVVPDIDMPDEIKEVDVPGQATLMTKVTNLRPFTKYHVYASAYTIVGYGPENSMPVAFETLEDVPTPPGSFQCSYVSESEVRLKWVPPASPNGKILNYIVSYWKSHEPRTMAIDAPLLGNLLMFSATSLNPNTQYTFAIKTVNSKGESEEALAEVMTSSVRVPIRNPPVPARDQQSQYGATEIVIRWDATSDAMAMKQMMAQDAESPIRSVQVSYQKANDDEWTMVDNKFEYSKHRGVIKRLSPNSKYRFRIRYIGDFLESSWSSESEWMQTMPAPPIAQPIAVKATPYETSSLLLEWTVPHRSTWNSDSVGYHIHYREYPSNDSWSTNEIELRDDHAEKEKIILEKLESFRHYIVRMRMFNSEGEGPFSTPVFVYVGYSIPKKNVTNVRSEPLSSSSIRVKWDAWPKDESEVITSFKVRYIPVLSVLSPVVVEEEVMIVDTNECVLNDLRKFTEYQISISPYNRAGEGKMTQIREKTLEDVPGPVGAIRFTDILLDSVKVSWDPPSQPNGIVTGYIVNYKGFRMQEEFKNEDQMRTTKNVFEATNLAEGVTYFFSVWAETSAGKGESRSSNVTIGPSRDGPPAPSKPIVVPGQSSVTIQWKDLPASDIVGHLIQAKRVSVAEETPNGYVSQRPRIQKRAQAAPANANRPIHPIGEWVTLQPVDGTTEKEQVSYRDLQPSSFYVFRVFARNARGVGMGSAESEQLFVPESIPDDPFYTAWWFMALLVMAAFVLIVVFIAILCVTGSTAKYRREKRARSIDSLQLADGNFASFQLKGTGAAGNITRSRGELPTRPGTTQSWLSDQSREPPAYGSVLGDGPNSQRTNNSAGLMNMYGLATDVMPPLPNAEAMQRLSALVGRDVRGGGSVYVTSSARGSDNGRNEYMATRSDYGNRSEYGRIEYNGRVPSTVTSGSHQQQQRLSDEPYDSFDEEDGVESVDGSTIRGDSRRPSAGQDPSDDIAKHYGSTDQYRDTWRKVRDTEAVRGPILSHLPGSAAGRSSTTESTSEGGSNWPHTPNPLNTGFSSFV</sequence>
<dbReference type="InterPro" id="IPR036116">
    <property type="entry name" value="FN3_sf"/>
</dbReference>
<feature type="region of interest" description="Disordered" evidence="15">
    <location>
        <begin position="2163"/>
        <end position="2185"/>
    </location>
</feature>
<dbReference type="FunFam" id="2.60.40.10:FF:000032">
    <property type="entry name" value="palladin isoform X1"/>
    <property type="match status" value="1"/>
</dbReference>
<dbReference type="SUPFAM" id="SSF48726">
    <property type="entry name" value="Immunoglobulin"/>
    <property type="match status" value="5"/>
</dbReference>
<feature type="domain" description="Ig-like" evidence="17">
    <location>
        <begin position="563"/>
        <end position="640"/>
    </location>
</feature>
<feature type="domain" description="Fibronectin type-III" evidence="18">
    <location>
        <begin position="758"/>
        <end position="855"/>
    </location>
</feature>
<feature type="region of interest" description="Disordered" evidence="15">
    <location>
        <begin position="2200"/>
        <end position="2322"/>
    </location>
</feature>
<dbReference type="InterPro" id="IPR013098">
    <property type="entry name" value="Ig_I-set"/>
</dbReference>
<feature type="domain" description="Ig-like" evidence="17">
    <location>
        <begin position="340"/>
        <end position="421"/>
    </location>
</feature>
<dbReference type="FunFam" id="2.60.40.10:FF:002289">
    <property type="entry name" value="Protein sidekick homolog"/>
    <property type="match status" value="1"/>
</dbReference>
<evidence type="ECO:0000256" key="9">
    <source>
        <dbReference type="ARBA" id="ARBA00023180"/>
    </source>
</evidence>
<evidence type="ECO:0000256" key="5">
    <source>
        <dbReference type="ARBA" id="ARBA00022889"/>
    </source>
</evidence>
<feature type="compositionally biased region" description="Polar residues" evidence="15">
    <location>
        <begin position="2307"/>
        <end position="2322"/>
    </location>
</feature>
<comment type="subcellular location">
    <subcellularLocation>
        <location evidence="1">Membrane</location>
        <topology evidence="1">Single-pass type I membrane protein</topology>
    </subcellularLocation>
</comment>
<feature type="domain" description="Fibronectin type-III" evidence="18">
    <location>
        <begin position="963"/>
        <end position="1057"/>
    </location>
</feature>
<dbReference type="InterPro" id="IPR003599">
    <property type="entry name" value="Ig_sub"/>
</dbReference>
<evidence type="ECO:0000256" key="11">
    <source>
        <dbReference type="ARBA" id="ARBA00057658"/>
    </source>
</evidence>
<accession>A0A8S1F859</accession>
<keyword evidence="10" id="KW-0393">Immunoglobulin domain</keyword>
<evidence type="ECO:0000256" key="8">
    <source>
        <dbReference type="ARBA" id="ARBA00023157"/>
    </source>
</evidence>
<feature type="region of interest" description="Disordered" evidence="15">
    <location>
        <begin position="2079"/>
        <end position="2122"/>
    </location>
</feature>
<dbReference type="PRINTS" id="PR00014">
    <property type="entry name" value="FNTYPEIII"/>
</dbReference>
<dbReference type="InterPro" id="IPR036179">
    <property type="entry name" value="Ig-like_dom_sf"/>
</dbReference>
<feature type="domain" description="Fibronectin type-III" evidence="18">
    <location>
        <begin position="1463"/>
        <end position="1571"/>
    </location>
</feature>
<evidence type="ECO:0000256" key="16">
    <source>
        <dbReference type="SAM" id="Phobius"/>
    </source>
</evidence>
<dbReference type="InterPro" id="IPR007110">
    <property type="entry name" value="Ig-like_dom"/>
</dbReference>
<dbReference type="GO" id="GO:0045202">
    <property type="term" value="C:synapse"/>
    <property type="evidence" value="ECO:0007669"/>
    <property type="project" value="TreeGrafter"/>
</dbReference>
<feature type="region of interest" description="Disordered" evidence="15">
    <location>
        <begin position="1041"/>
        <end position="1062"/>
    </location>
</feature>
<feature type="compositionally biased region" description="Polar residues" evidence="15">
    <location>
        <begin position="742"/>
        <end position="751"/>
    </location>
</feature>
<evidence type="ECO:0000256" key="12">
    <source>
        <dbReference type="ARBA" id="ARBA00061621"/>
    </source>
</evidence>
<dbReference type="Proteomes" id="UP000494206">
    <property type="component" value="Unassembled WGS sequence"/>
</dbReference>
<dbReference type="PANTHER" id="PTHR13817">
    <property type="entry name" value="TITIN"/>
    <property type="match status" value="1"/>
</dbReference>
<dbReference type="EMBL" id="CADEPM010000008">
    <property type="protein sequence ID" value="CAB3409107.1"/>
    <property type="molecule type" value="Genomic_DNA"/>
</dbReference>
<dbReference type="Pfam" id="PF00041">
    <property type="entry name" value="fn3"/>
    <property type="match status" value="10"/>
</dbReference>
<comment type="similarity">
    <text evidence="12">Belongs to the sidekick family.</text>
</comment>
<feature type="domain" description="Fibronectin type-III" evidence="18">
    <location>
        <begin position="1061"/>
        <end position="1156"/>
    </location>
</feature>
<keyword evidence="7 16" id="KW-0472">Membrane</keyword>
<dbReference type="SMART" id="SM00409">
    <property type="entry name" value="IG"/>
    <property type="match status" value="5"/>
</dbReference>
<feature type="domain" description="Fibronectin type-III" evidence="18">
    <location>
        <begin position="1363"/>
        <end position="1457"/>
    </location>
</feature>
<evidence type="ECO:0000256" key="4">
    <source>
        <dbReference type="ARBA" id="ARBA00022737"/>
    </source>
</evidence>
<feature type="domain" description="Fibronectin type-III" evidence="18">
    <location>
        <begin position="647"/>
        <end position="753"/>
    </location>
</feature>
<dbReference type="PROSITE" id="PS50835">
    <property type="entry name" value="IG_LIKE"/>
    <property type="match status" value="4"/>
</dbReference>
<feature type="domain" description="Fibronectin type-III" evidence="18">
    <location>
        <begin position="1576"/>
        <end position="1676"/>
    </location>
</feature>